<comment type="caution">
    <text evidence="7">The sequence shown here is derived from an EMBL/GenBank/DDBJ whole genome shotgun (WGS) entry which is preliminary data.</text>
</comment>
<sequence length="358" mass="40229">MSDPSPILTADSEDALSVTTTVDTCSLTPQSNNNNESPAAGFYEHSEQDLRKEDSQPTNSSFLPLTSFEFSYLDSEARTLFRNRGTHISATGALLDDGTRFKTSDPESHTDFNSIPENSRRHAVDVSHEDPIQGSRIAMPGTGFVMQPSDWDEKGQQLPEDDGMRILREKIHAIRDREISNAEKARMMHNLMSESYKLSQNLSRPSSIMADFPSSPESRERPLTPTSTVSVLSFTNEYNVSPKDLIPTFVPKNNILTRGFSFRTLLSEDMENDDSLEEDRAILGCQHYQRNVKLQCYTCKKWYTCRFCHDEVEDHSLLHSGARGVANELLHTIAICANSGITMTEKAYIIVMIVEFVA</sequence>
<proteinExistence type="predicted"/>
<organism evidence="7 8">
    <name type="scientific">Elaphomyces granulatus</name>
    <dbReference type="NCBI Taxonomy" id="519963"/>
    <lineage>
        <taxon>Eukaryota</taxon>
        <taxon>Fungi</taxon>
        <taxon>Dikarya</taxon>
        <taxon>Ascomycota</taxon>
        <taxon>Pezizomycotina</taxon>
        <taxon>Eurotiomycetes</taxon>
        <taxon>Eurotiomycetidae</taxon>
        <taxon>Eurotiales</taxon>
        <taxon>Elaphomycetaceae</taxon>
        <taxon>Elaphomyces</taxon>
    </lineage>
</organism>
<evidence type="ECO:0000313" key="8">
    <source>
        <dbReference type="Proteomes" id="UP000243515"/>
    </source>
</evidence>
<dbReference type="Pfam" id="PF05495">
    <property type="entry name" value="zf-CHY"/>
    <property type="match status" value="1"/>
</dbReference>
<keyword evidence="1" id="KW-0479">Metal-binding</keyword>
<feature type="region of interest" description="Disordered" evidence="5">
    <location>
        <begin position="24"/>
        <end position="60"/>
    </location>
</feature>
<protein>
    <recommendedName>
        <fullName evidence="6">CHY-type domain-containing protein</fullName>
    </recommendedName>
</protein>
<keyword evidence="8" id="KW-1185">Reference proteome</keyword>
<dbReference type="AlphaFoldDB" id="A0A232LNH3"/>
<dbReference type="GO" id="GO:0016567">
    <property type="term" value="P:protein ubiquitination"/>
    <property type="evidence" value="ECO:0007669"/>
    <property type="project" value="TreeGrafter"/>
</dbReference>
<dbReference type="GO" id="GO:0008270">
    <property type="term" value="F:zinc ion binding"/>
    <property type="evidence" value="ECO:0007669"/>
    <property type="project" value="UniProtKB-KW"/>
</dbReference>
<dbReference type="GO" id="GO:0061630">
    <property type="term" value="F:ubiquitin protein ligase activity"/>
    <property type="evidence" value="ECO:0007669"/>
    <property type="project" value="TreeGrafter"/>
</dbReference>
<evidence type="ECO:0000259" key="6">
    <source>
        <dbReference type="PROSITE" id="PS51266"/>
    </source>
</evidence>
<keyword evidence="2 4" id="KW-0863">Zinc-finger</keyword>
<dbReference type="GO" id="GO:0005634">
    <property type="term" value="C:nucleus"/>
    <property type="evidence" value="ECO:0007669"/>
    <property type="project" value="TreeGrafter"/>
</dbReference>
<feature type="region of interest" description="Disordered" evidence="5">
    <location>
        <begin position="97"/>
        <end position="128"/>
    </location>
</feature>
<name>A0A232LNH3_9EURO</name>
<dbReference type="Proteomes" id="UP000243515">
    <property type="component" value="Unassembled WGS sequence"/>
</dbReference>
<feature type="domain" description="CHY-type" evidence="6">
    <location>
        <begin position="278"/>
        <end position="346"/>
    </location>
</feature>
<evidence type="ECO:0000256" key="5">
    <source>
        <dbReference type="SAM" id="MobiDB-lite"/>
    </source>
</evidence>
<gene>
    <name evidence="7" type="ORF">Egran_06867</name>
</gene>
<dbReference type="EMBL" id="NPHW01007103">
    <property type="protein sequence ID" value="OXV05367.1"/>
    <property type="molecule type" value="Genomic_DNA"/>
</dbReference>
<keyword evidence="3" id="KW-0862">Zinc</keyword>
<reference evidence="7 8" key="1">
    <citation type="journal article" date="2015" name="Environ. Microbiol.">
        <title>Metagenome sequence of Elaphomyces granulatus from sporocarp tissue reveals Ascomycota ectomycorrhizal fingerprints of genome expansion and a Proteobacteria-rich microbiome.</title>
        <authorList>
            <person name="Quandt C.A."/>
            <person name="Kohler A."/>
            <person name="Hesse C.N."/>
            <person name="Sharpton T.J."/>
            <person name="Martin F."/>
            <person name="Spatafora J.W."/>
        </authorList>
    </citation>
    <scope>NUCLEOTIDE SEQUENCE [LARGE SCALE GENOMIC DNA]</scope>
    <source>
        <strain evidence="7 8">OSC145934</strain>
    </source>
</reference>
<evidence type="ECO:0000256" key="3">
    <source>
        <dbReference type="ARBA" id="ARBA00022833"/>
    </source>
</evidence>
<dbReference type="PANTHER" id="PTHR21319">
    <property type="entry name" value="RING FINGER AND CHY ZINC FINGER DOMAIN-CONTAINING PROTEIN 1"/>
    <property type="match status" value="1"/>
</dbReference>
<accession>A0A232LNH3</accession>
<dbReference type="SUPFAM" id="SSF161219">
    <property type="entry name" value="CHY zinc finger-like"/>
    <property type="match status" value="1"/>
</dbReference>
<evidence type="ECO:0000256" key="4">
    <source>
        <dbReference type="PROSITE-ProRule" id="PRU00601"/>
    </source>
</evidence>
<evidence type="ECO:0000313" key="7">
    <source>
        <dbReference type="EMBL" id="OXV05367.1"/>
    </source>
</evidence>
<feature type="compositionally biased region" description="Basic and acidic residues" evidence="5">
    <location>
        <begin position="44"/>
        <end position="55"/>
    </location>
</feature>
<dbReference type="GO" id="GO:0006511">
    <property type="term" value="P:ubiquitin-dependent protein catabolic process"/>
    <property type="evidence" value="ECO:0007669"/>
    <property type="project" value="TreeGrafter"/>
</dbReference>
<evidence type="ECO:0000256" key="2">
    <source>
        <dbReference type="ARBA" id="ARBA00022771"/>
    </source>
</evidence>
<feature type="compositionally biased region" description="Basic and acidic residues" evidence="5">
    <location>
        <begin position="118"/>
        <end position="128"/>
    </location>
</feature>
<evidence type="ECO:0000256" key="1">
    <source>
        <dbReference type="ARBA" id="ARBA00022723"/>
    </source>
</evidence>
<dbReference type="InterPro" id="IPR037274">
    <property type="entry name" value="Znf_CHY_sf"/>
</dbReference>
<feature type="compositionally biased region" description="Polar residues" evidence="5">
    <location>
        <begin position="24"/>
        <end position="37"/>
    </location>
</feature>
<dbReference type="PANTHER" id="PTHR21319:SF0">
    <property type="entry name" value="AND RING FINGER DOMAIN PROTEIN, PUTATIVE (AFU_ORTHOLOGUE AFUA_1G08900)-RELATED"/>
    <property type="match status" value="1"/>
</dbReference>
<dbReference type="OrthoDB" id="411372at2759"/>
<dbReference type="PROSITE" id="PS51266">
    <property type="entry name" value="ZF_CHY"/>
    <property type="match status" value="1"/>
</dbReference>
<dbReference type="InterPro" id="IPR008913">
    <property type="entry name" value="Znf_CHY"/>
</dbReference>
<feature type="compositionally biased region" description="Basic and acidic residues" evidence="5">
    <location>
        <begin position="97"/>
        <end position="110"/>
    </location>
</feature>